<evidence type="ECO:0000313" key="2">
    <source>
        <dbReference type="Proteomes" id="UP000294200"/>
    </source>
</evidence>
<accession>A0A4R0X078</accession>
<dbReference type="AlphaFoldDB" id="A0A4R0X078"/>
<organism evidence="1 2">
    <name type="scientific">Paraburkholderia steynii</name>
    <dbReference type="NCBI Taxonomy" id="1245441"/>
    <lineage>
        <taxon>Bacteria</taxon>
        <taxon>Pseudomonadati</taxon>
        <taxon>Pseudomonadota</taxon>
        <taxon>Betaproteobacteria</taxon>
        <taxon>Burkholderiales</taxon>
        <taxon>Burkholderiaceae</taxon>
        <taxon>Paraburkholderia</taxon>
    </lineage>
</organism>
<dbReference type="Proteomes" id="UP000294200">
    <property type="component" value="Unassembled WGS sequence"/>
</dbReference>
<protein>
    <submittedName>
        <fullName evidence="1">Uncharacterized protein</fullName>
    </submittedName>
</protein>
<evidence type="ECO:0000313" key="1">
    <source>
        <dbReference type="EMBL" id="TCG00007.1"/>
    </source>
</evidence>
<dbReference type="EMBL" id="MWML01001034">
    <property type="protein sequence ID" value="TCG00007.1"/>
    <property type="molecule type" value="Genomic_DNA"/>
</dbReference>
<comment type="caution">
    <text evidence="1">The sequence shown here is derived from an EMBL/GenBank/DDBJ whole genome shotgun (WGS) entry which is preliminary data.</text>
</comment>
<reference evidence="1 2" key="1">
    <citation type="submission" date="2017-02" db="EMBL/GenBank/DDBJ databases">
        <title>Paraburkholderia sophoroidis sp. nov. and Paraburkholderia steynii sp. nov. rhizobial symbionts of the fynbos legume Hypocalyptus sophoroides.</title>
        <authorList>
            <person name="Steenkamp E.T."/>
            <person name="Beukes C.W."/>
            <person name="Van Zyl E."/>
            <person name="Avontuur J."/>
            <person name="Chan W.Y."/>
            <person name="Hassen A."/>
            <person name="Palmer M."/>
            <person name="Mthombeni L."/>
            <person name="Phalane F."/>
            <person name="Sereme K."/>
            <person name="Venter S.N."/>
        </authorList>
    </citation>
    <scope>NUCLEOTIDE SEQUENCE [LARGE SCALE GENOMIC DNA]</scope>
    <source>
        <strain evidence="1 2">HC1.1ba</strain>
    </source>
</reference>
<sequence>MGQARLCSAGDTVVFAREADGRYAYTVNGMTNMLSSTNSTRGSTFENVAEGWEVVHEGLASQYPEHAALLRHRMKGAWYRSVAGLGFPAKTI</sequence>
<name>A0A4R0X078_9BURK</name>
<gene>
    <name evidence="1" type="ORF">BZM27_54800</name>
</gene>
<keyword evidence="2" id="KW-1185">Reference proteome</keyword>
<proteinExistence type="predicted"/>